<gene>
    <name evidence="2" type="ordered locus">Emin_0895</name>
</gene>
<dbReference type="EMBL" id="CP001055">
    <property type="protein sequence ID" value="ACC98450.1"/>
    <property type="molecule type" value="Genomic_DNA"/>
</dbReference>
<keyword evidence="1" id="KW-0812">Transmembrane</keyword>
<dbReference type="KEGG" id="emi:Emin_0895"/>
<dbReference type="Proteomes" id="UP000001029">
    <property type="component" value="Chromosome"/>
</dbReference>
<keyword evidence="3" id="KW-1185">Reference proteome</keyword>
<keyword evidence="1" id="KW-0472">Membrane</keyword>
<dbReference type="STRING" id="445932.Emin_0895"/>
<dbReference type="HOGENOM" id="CLU_911326_0_0_0"/>
<dbReference type="RefSeq" id="WP_012415065.1">
    <property type="nucleotide sequence ID" value="NC_010644.1"/>
</dbReference>
<accession>B2KD54</accession>
<evidence type="ECO:0000313" key="2">
    <source>
        <dbReference type="EMBL" id="ACC98450.1"/>
    </source>
</evidence>
<organism evidence="2 3">
    <name type="scientific">Elusimicrobium minutum (strain Pei191)</name>
    <dbReference type="NCBI Taxonomy" id="445932"/>
    <lineage>
        <taxon>Bacteria</taxon>
        <taxon>Pseudomonadati</taxon>
        <taxon>Elusimicrobiota</taxon>
        <taxon>Elusimicrobia</taxon>
        <taxon>Elusimicrobiales</taxon>
        <taxon>Elusimicrobiaceae</taxon>
        <taxon>Elusimicrobium</taxon>
    </lineage>
</organism>
<reference evidence="2 3" key="1">
    <citation type="journal article" date="2009" name="Appl. Environ. Microbiol.">
        <title>Genomic analysis of 'Elusimicrobium minutum,' the first cultivated representative of the phylum 'Elusimicrobia' (formerly termite group 1).</title>
        <authorList>
            <person name="Herlemann D.P.R."/>
            <person name="Geissinger O."/>
            <person name="Ikeda-Ohtsubo W."/>
            <person name="Kunin V."/>
            <person name="Sun H."/>
            <person name="Lapidus A."/>
            <person name="Hugenholtz P."/>
            <person name="Brune A."/>
        </authorList>
    </citation>
    <scope>NUCLEOTIDE SEQUENCE [LARGE SCALE GENOMIC DNA]</scope>
    <source>
        <strain evidence="2 3">Pei191</strain>
    </source>
</reference>
<keyword evidence="1" id="KW-1133">Transmembrane helix</keyword>
<name>B2KD54_ELUMP</name>
<feature type="transmembrane region" description="Helical" evidence="1">
    <location>
        <begin position="12"/>
        <end position="28"/>
    </location>
</feature>
<sequence>MEQSRIEKIKNYLIIGIFLIIMACAFFAQRNSFIAQLYTGKAADNFNFIILSEPAIIMTYSPEKNLVTVANASLPAAKKTKNPPPELTDNQKALKLLEQKNISAKNYRFFNPSLKTSEENWNKFINTFSNWRYNPLLCAAYVYGYVKAIAQKRTNLRPYEFALLTLGLLNKEPTDFSITLDLPKSKKQTSVNEEKGGNSPLTTQDRPLIVEIYNASGEKGAALALTQYLRNINEKGLINIDVLQYDNYNKTEEQTKIIDHSGRIKEIKQLSVALGLRDNALFNENAPAAYCDAKIIIGKNFKMPK</sequence>
<proteinExistence type="predicted"/>
<protein>
    <submittedName>
        <fullName evidence="2">Uncharacterized protein</fullName>
    </submittedName>
</protein>
<dbReference type="AlphaFoldDB" id="B2KD54"/>
<dbReference type="PROSITE" id="PS51257">
    <property type="entry name" value="PROKAR_LIPOPROTEIN"/>
    <property type="match status" value="1"/>
</dbReference>
<evidence type="ECO:0000313" key="3">
    <source>
        <dbReference type="Proteomes" id="UP000001029"/>
    </source>
</evidence>
<evidence type="ECO:0000256" key="1">
    <source>
        <dbReference type="SAM" id="Phobius"/>
    </source>
</evidence>